<sequence length="407" mass="46852">MLFGLAGAPSTFQRLMQNVFINELDEYLIVYHDDELIYSRTKDEHLNHLTKVLRRIREHQLYVGINKCEFVVQKVKYLGYIIQKGSIPPDLRKVEALKNYPEKLGNVRQVRGFLGLVGSYLQLIKDFNKKAKPLHDLLSEKSATIWRPKHSQAVTELKDARVNVAMTKIFNPDLPIVINTDASKPDYIEKVMTLRETSQRRGRDLAYERRTKLIGWGKGYDVCDDFRKRVTTCKALGIDENTWKYISLIEGRKEYQWDENLLWVKTREGWKLCVLSKDKRREVLHGFHDHPLAGHPGTKKTTQDVEKIFWSPTLKADVEKYVKSCSACALGKASYAKYGGLLNPLHVPNYPWEVINVDLIMGLPKGKDGYDAIVTFVCQLTKMAHFIPVKQTINAIELGHVLVREAI</sequence>
<dbReference type="InterPro" id="IPR000477">
    <property type="entry name" value="RT_dom"/>
</dbReference>
<dbReference type="GO" id="GO:0003676">
    <property type="term" value="F:nucleic acid binding"/>
    <property type="evidence" value="ECO:0007669"/>
    <property type="project" value="InterPro"/>
</dbReference>
<dbReference type="PROSITE" id="PS50878">
    <property type="entry name" value="RT_POL"/>
    <property type="match status" value="1"/>
</dbReference>
<dbReference type="FunFam" id="3.30.70.270:FF:000003">
    <property type="entry name" value="Transposon Ty3-G Gag-Pol polyprotein"/>
    <property type="match status" value="1"/>
</dbReference>
<dbReference type="Proteomes" id="UP000221165">
    <property type="component" value="Unassembled WGS sequence"/>
</dbReference>
<dbReference type="InterPro" id="IPR041588">
    <property type="entry name" value="Integrase_H2C2"/>
</dbReference>
<dbReference type="CDD" id="cd01647">
    <property type="entry name" value="RT_LTR"/>
    <property type="match status" value="1"/>
</dbReference>
<reference evidence="2 3" key="1">
    <citation type="journal article" date="2017" name="Int. J. Parasitol.">
        <title>The genome of the protozoan parasite Cystoisospora suis and a reverse vaccinology approach to identify vaccine candidates.</title>
        <authorList>
            <person name="Palmieri N."/>
            <person name="Shrestha A."/>
            <person name="Ruttkowski B."/>
            <person name="Beck T."/>
            <person name="Vogl C."/>
            <person name="Tomley F."/>
            <person name="Blake D.P."/>
            <person name="Joachim A."/>
        </authorList>
    </citation>
    <scope>NUCLEOTIDE SEQUENCE [LARGE SCALE GENOMIC DNA]</scope>
    <source>
        <strain evidence="2 3">Wien I</strain>
    </source>
</reference>
<dbReference type="Gene3D" id="1.10.340.70">
    <property type="match status" value="1"/>
</dbReference>
<evidence type="ECO:0000259" key="1">
    <source>
        <dbReference type="PROSITE" id="PS50878"/>
    </source>
</evidence>
<dbReference type="InterPro" id="IPR043128">
    <property type="entry name" value="Rev_trsase/Diguanyl_cyclase"/>
</dbReference>
<gene>
    <name evidence="2" type="ORF">CSUI_003608</name>
</gene>
<dbReference type="AlphaFoldDB" id="A0A2C6L4T0"/>
<dbReference type="Gene3D" id="3.30.70.270">
    <property type="match status" value="2"/>
</dbReference>
<comment type="caution">
    <text evidence="2">The sequence shown here is derived from an EMBL/GenBank/DDBJ whole genome shotgun (WGS) entry which is preliminary data.</text>
</comment>
<dbReference type="SUPFAM" id="SSF53098">
    <property type="entry name" value="Ribonuclease H-like"/>
    <property type="match status" value="1"/>
</dbReference>
<feature type="domain" description="Reverse transcriptase" evidence="1">
    <location>
        <begin position="1"/>
        <end position="82"/>
    </location>
</feature>
<dbReference type="InterPro" id="IPR012337">
    <property type="entry name" value="RNaseH-like_sf"/>
</dbReference>
<name>A0A2C6L4T0_9APIC</name>
<dbReference type="PANTHER" id="PTHR37984:SF5">
    <property type="entry name" value="PROTEIN NYNRIN-LIKE"/>
    <property type="match status" value="1"/>
</dbReference>
<dbReference type="PANTHER" id="PTHR37984">
    <property type="entry name" value="PROTEIN CBG26694"/>
    <property type="match status" value="1"/>
</dbReference>
<keyword evidence="3" id="KW-1185">Reference proteome</keyword>
<dbReference type="InterPro" id="IPR050951">
    <property type="entry name" value="Retrovirus_Pol_polyprotein"/>
</dbReference>
<dbReference type="EMBL" id="MIGC01001634">
    <property type="protein sequence ID" value="PHJ22543.1"/>
    <property type="molecule type" value="Genomic_DNA"/>
</dbReference>
<dbReference type="GeneID" id="94427015"/>
<evidence type="ECO:0000313" key="3">
    <source>
        <dbReference type="Proteomes" id="UP000221165"/>
    </source>
</evidence>
<dbReference type="Pfam" id="PF00078">
    <property type="entry name" value="RVT_1"/>
    <property type="match status" value="1"/>
</dbReference>
<dbReference type="RefSeq" id="XP_067924220.1">
    <property type="nucleotide sequence ID" value="XM_068063804.1"/>
</dbReference>
<proteinExistence type="predicted"/>
<dbReference type="VEuPathDB" id="ToxoDB:CSUI_003608"/>
<protein>
    <submittedName>
        <fullName evidence="2">Retrotransposon ty3-gypsy subclass</fullName>
    </submittedName>
</protein>
<dbReference type="Pfam" id="PF17921">
    <property type="entry name" value="Integrase_H2C2"/>
    <property type="match status" value="1"/>
</dbReference>
<dbReference type="SUPFAM" id="SSF56672">
    <property type="entry name" value="DNA/RNA polymerases"/>
    <property type="match status" value="1"/>
</dbReference>
<dbReference type="Gene3D" id="3.30.420.10">
    <property type="entry name" value="Ribonuclease H-like superfamily/Ribonuclease H"/>
    <property type="match status" value="1"/>
</dbReference>
<evidence type="ECO:0000313" key="2">
    <source>
        <dbReference type="EMBL" id="PHJ22543.1"/>
    </source>
</evidence>
<dbReference type="FunFam" id="1.10.340.70:FF:000001">
    <property type="entry name" value="Retrovirus-related Pol polyprotein from transposon gypsy-like Protein"/>
    <property type="match status" value="1"/>
</dbReference>
<dbReference type="OrthoDB" id="2013610at2759"/>
<organism evidence="2 3">
    <name type="scientific">Cystoisospora suis</name>
    <dbReference type="NCBI Taxonomy" id="483139"/>
    <lineage>
        <taxon>Eukaryota</taxon>
        <taxon>Sar</taxon>
        <taxon>Alveolata</taxon>
        <taxon>Apicomplexa</taxon>
        <taxon>Conoidasida</taxon>
        <taxon>Coccidia</taxon>
        <taxon>Eucoccidiorida</taxon>
        <taxon>Eimeriorina</taxon>
        <taxon>Sarcocystidae</taxon>
        <taxon>Cystoisospora</taxon>
    </lineage>
</organism>
<accession>A0A2C6L4T0</accession>
<dbReference type="InterPro" id="IPR036397">
    <property type="entry name" value="RNaseH_sf"/>
</dbReference>
<dbReference type="InterPro" id="IPR043502">
    <property type="entry name" value="DNA/RNA_pol_sf"/>
</dbReference>